<dbReference type="EMBL" id="CATQJL010000305">
    <property type="protein sequence ID" value="CAJ0602022.1"/>
    <property type="molecule type" value="Genomic_DNA"/>
</dbReference>
<accession>A0AA36H1I9</accession>
<gene>
    <name evidence="1" type="ORF">CYNAS_LOCUS14005</name>
</gene>
<proteinExistence type="predicted"/>
<keyword evidence="2" id="KW-1185">Reference proteome</keyword>
<sequence>MYSTLLQYSIRFLPRKLAPTRNAVTLWKRSEIVQRRSDGSHRGQEQIQRRGYPWSASSQDYIPIIIRSHLRGRWMKEYAKIKVKKNCSRLDALYVCNHTICIIGKLEICKEKLRKQLSFLFVQWMAKIYRKDPQPDPRRLNPVESELQRLLAHYRDVRSRSKVLRLPIIHQYSEEDPYVRALENYLKMFQSDEPFQFCHLAMPNDFGNIIKLKFLRTPIFTDEQVNHYLVEEVLHLIERRQE</sequence>
<dbReference type="AlphaFoldDB" id="A0AA36H1I9"/>
<evidence type="ECO:0000313" key="2">
    <source>
        <dbReference type="Proteomes" id="UP001176961"/>
    </source>
</evidence>
<protein>
    <submittedName>
        <fullName evidence="1">Uncharacterized protein</fullName>
    </submittedName>
</protein>
<dbReference type="Proteomes" id="UP001176961">
    <property type="component" value="Unassembled WGS sequence"/>
</dbReference>
<evidence type="ECO:0000313" key="1">
    <source>
        <dbReference type="EMBL" id="CAJ0602022.1"/>
    </source>
</evidence>
<reference evidence="1" key="1">
    <citation type="submission" date="2023-07" db="EMBL/GenBank/DDBJ databases">
        <authorList>
            <consortium name="CYATHOMIX"/>
        </authorList>
    </citation>
    <scope>NUCLEOTIDE SEQUENCE</scope>
    <source>
        <strain evidence="1">N/A</strain>
    </source>
</reference>
<name>A0AA36H1I9_CYLNA</name>
<organism evidence="1 2">
    <name type="scientific">Cylicocyclus nassatus</name>
    <name type="common">Nematode worm</name>
    <dbReference type="NCBI Taxonomy" id="53992"/>
    <lineage>
        <taxon>Eukaryota</taxon>
        <taxon>Metazoa</taxon>
        <taxon>Ecdysozoa</taxon>
        <taxon>Nematoda</taxon>
        <taxon>Chromadorea</taxon>
        <taxon>Rhabditida</taxon>
        <taxon>Rhabditina</taxon>
        <taxon>Rhabditomorpha</taxon>
        <taxon>Strongyloidea</taxon>
        <taxon>Strongylidae</taxon>
        <taxon>Cylicocyclus</taxon>
    </lineage>
</organism>
<comment type="caution">
    <text evidence="1">The sequence shown here is derived from an EMBL/GenBank/DDBJ whole genome shotgun (WGS) entry which is preliminary data.</text>
</comment>